<evidence type="ECO:0000313" key="3">
    <source>
        <dbReference type="Proteomes" id="UP000559010"/>
    </source>
</evidence>
<dbReference type="GO" id="GO:0016116">
    <property type="term" value="P:carotenoid metabolic process"/>
    <property type="evidence" value="ECO:0007669"/>
    <property type="project" value="InterPro"/>
</dbReference>
<dbReference type="SUPFAM" id="SSF51905">
    <property type="entry name" value="FAD/NAD(P)-binding domain"/>
    <property type="match status" value="1"/>
</dbReference>
<dbReference type="Proteomes" id="UP000559010">
    <property type="component" value="Unassembled WGS sequence"/>
</dbReference>
<reference evidence="2 3" key="1">
    <citation type="submission" date="2020-04" db="EMBL/GenBank/DDBJ databases">
        <title>Flammeovirgaceae bacterium KN852 isolated from deep sea.</title>
        <authorList>
            <person name="Zhang D.-C."/>
        </authorList>
    </citation>
    <scope>NUCLEOTIDE SEQUENCE [LARGE SCALE GENOMIC DNA]</scope>
    <source>
        <strain evidence="2 3">KN852</strain>
    </source>
</reference>
<dbReference type="InterPro" id="IPR002937">
    <property type="entry name" value="Amino_oxidase"/>
</dbReference>
<dbReference type="PANTHER" id="PTHR46313">
    <property type="match status" value="1"/>
</dbReference>
<dbReference type="PANTHER" id="PTHR46313:SF3">
    <property type="entry name" value="PROLYCOPENE ISOMERASE, CHLOROPLASTIC"/>
    <property type="match status" value="1"/>
</dbReference>
<proteinExistence type="predicted"/>
<dbReference type="EMBL" id="JABBNU010000013">
    <property type="protein sequence ID" value="NMM50472.1"/>
    <property type="molecule type" value="Genomic_DNA"/>
</dbReference>
<dbReference type="RefSeq" id="WP_169684839.1">
    <property type="nucleotide sequence ID" value="NZ_JABBNU010000013.1"/>
</dbReference>
<feature type="domain" description="Amine oxidase" evidence="1">
    <location>
        <begin position="16"/>
        <end position="475"/>
    </location>
</feature>
<dbReference type="Gene3D" id="3.50.50.60">
    <property type="entry name" value="FAD/NAD(P)-binding domain"/>
    <property type="match status" value="1"/>
</dbReference>
<keyword evidence="3" id="KW-1185">Reference proteome</keyword>
<comment type="caution">
    <text evidence="2">The sequence shown here is derived from an EMBL/GenBank/DDBJ whole genome shotgun (WGS) entry which is preliminary data.</text>
</comment>
<sequence length="484" mass="54730">MQITDVAIIGSGLSSLVSAALLANEGVKVTIFERNYLPGGCTSSYWRKGYTFDSGATTIVGFDKGMPMQIFSERTGIEFNLRKLDPPMEVHLPDNEVLTRYNNIEEWVDQTINYWGDKPGLKEFWKEMYRVSQLVWKISGQQTHFPPSKTKDLLKLIGNFQPGQLRLIPEVFKNVQSEIDKYNLNDLKYFKTFIDEQLLISAQNHASEVNKPFGAAALCYTNYTNYYSDGGLMGLIQPILDYLEGKGCELIFRNPVEKITKSNGGYFISSKNGIYQSKYLISGIPVNNTEKIIDFNLNASNKSKILSSEKLYSAFQMGIGFKGKLNSSAIHHQIILEEPIAELDADSFFLSVNHPEDLTRAPEGHSVANISMHIRNPEKTRFDKDKVVKRVLKELQIRNLIDEASVDYLHSSTQFSWEKWTGRAFGFVGGYPQYFSIKPWQMIDSRIDGDKAYQCGDSTYPGQGIPGVALSGIIAFEKLRSDWL</sequence>
<dbReference type="AlphaFoldDB" id="A0A848JBU3"/>
<protein>
    <submittedName>
        <fullName evidence="2">NAD(P)-binding protein</fullName>
    </submittedName>
</protein>
<accession>A0A848JBU3</accession>
<dbReference type="InterPro" id="IPR036188">
    <property type="entry name" value="FAD/NAD-bd_sf"/>
</dbReference>
<organism evidence="2 3">
    <name type="scientific">Marinigracilibium pacificum</name>
    <dbReference type="NCBI Taxonomy" id="2729599"/>
    <lineage>
        <taxon>Bacteria</taxon>
        <taxon>Pseudomonadati</taxon>
        <taxon>Bacteroidota</taxon>
        <taxon>Cytophagia</taxon>
        <taxon>Cytophagales</taxon>
        <taxon>Flammeovirgaceae</taxon>
        <taxon>Marinigracilibium</taxon>
    </lineage>
</organism>
<dbReference type="GO" id="GO:0016491">
    <property type="term" value="F:oxidoreductase activity"/>
    <property type="evidence" value="ECO:0007669"/>
    <property type="project" value="InterPro"/>
</dbReference>
<name>A0A848JBU3_9BACT</name>
<dbReference type="InterPro" id="IPR045892">
    <property type="entry name" value="CrtISO-like"/>
</dbReference>
<evidence type="ECO:0000259" key="1">
    <source>
        <dbReference type="Pfam" id="PF01593"/>
    </source>
</evidence>
<gene>
    <name evidence="2" type="ORF">HH304_18830</name>
</gene>
<dbReference type="Pfam" id="PF01593">
    <property type="entry name" value="Amino_oxidase"/>
    <property type="match status" value="1"/>
</dbReference>
<evidence type="ECO:0000313" key="2">
    <source>
        <dbReference type="EMBL" id="NMM50472.1"/>
    </source>
</evidence>